<evidence type="ECO:0000313" key="1">
    <source>
        <dbReference type="EMBL" id="KAK2626364.1"/>
    </source>
</evidence>
<reference evidence="1" key="1">
    <citation type="submission" date="2023-06" db="EMBL/GenBank/DDBJ databases">
        <title>Draft genome of Marssonina rosae.</title>
        <authorList>
            <person name="Cheng Q."/>
        </authorList>
    </citation>
    <scope>NUCLEOTIDE SEQUENCE</scope>
    <source>
        <strain evidence="1">R4</strain>
    </source>
</reference>
<sequence>MDKILQHLRDIKIKYETIYASSSQGMASLSPTDMITLFRLGHYASSDMRDTIMDYSGVEPTEAEAKEVLSLLRRLADLNVRQMKVSRDEKPVFERINAANMVRKGVADQDTARAFWRVMAEKMPKEGLKGEVQSLDEQVQNAVAQTLKLYHCEI</sequence>
<proteinExistence type="predicted"/>
<dbReference type="EMBL" id="JAUBYV010000006">
    <property type="protein sequence ID" value="KAK2626364.1"/>
    <property type="molecule type" value="Genomic_DNA"/>
</dbReference>
<name>A0AAD9T0J8_9HELO</name>
<accession>A0AAD9T0J8</accession>
<dbReference type="AlphaFoldDB" id="A0AAD9T0J8"/>
<protein>
    <submittedName>
        <fullName evidence="1">Uncharacterized protein</fullName>
    </submittedName>
</protein>
<keyword evidence="2" id="KW-1185">Reference proteome</keyword>
<dbReference type="Proteomes" id="UP001285354">
    <property type="component" value="Unassembled WGS sequence"/>
</dbReference>
<comment type="caution">
    <text evidence="1">The sequence shown here is derived from an EMBL/GenBank/DDBJ whole genome shotgun (WGS) entry which is preliminary data.</text>
</comment>
<gene>
    <name evidence="1" type="ORF">QTJ16_004626</name>
</gene>
<organism evidence="1 2">
    <name type="scientific">Diplocarpon rosae</name>
    <dbReference type="NCBI Taxonomy" id="946125"/>
    <lineage>
        <taxon>Eukaryota</taxon>
        <taxon>Fungi</taxon>
        <taxon>Dikarya</taxon>
        <taxon>Ascomycota</taxon>
        <taxon>Pezizomycotina</taxon>
        <taxon>Leotiomycetes</taxon>
        <taxon>Helotiales</taxon>
        <taxon>Drepanopezizaceae</taxon>
        <taxon>Diplocarpon</taxon>
    </lineage>
</organism>
<evidence type="ECO:0000313" key="2">
    <source>
        <dbReference type="Proteomes" id="UP001285354"/>
    </source>
</evidence>